<dbReference type="InterPro" id="IPR011992">
    <property type="entry name" value="EF-hand-dom_pair"/>
</dbReference>
<protein>
    <recommendedName>
        <fullName evidence="4">EF-hand domain-containing protein</fullName>
    </recommendedName>
</protein>
<keyword evidence="3" id="KW-0106">Calcium</keyword>
<dbReference type="Pfam" id="PF13499">
    <property type="entry name" value="EF-hand_7"/>
    <property type="match status" value="1"/>
</dbReference>
<dbReference type="InterPro" id="IPR039647">
    <property type="entry name" value="EF_hand_pair_protein_CML-like"/>
</dbReference>
<feature type="domain" description="EF-hand" evidence="4">
    <location>
        <begin position="46"/>
        <end position="81"/>
    </location>
</feature>
<evidence type="ECO:0000256" key="2">
    <source>
        <dbReference type="ARBA" id="ARBA00022737"/>
    </source>
</evidence>
<dbReference type="EMBL" id="CAXLJL010000267">
    <property type="protein sequence ID" value="CAL5135567.1"/>
    <property type="molecule type" value="Genomic_DNA"/>
</dbReference>
<dbReference type="SUPFAM" id="SSF47473">
    <property type="entry name" value="EF-hand"/>
    <property type="match status" value="1"/>
</dbReference>
<dbReference type="PANTHER" id="PTHR10891">
    <property type="entry name" value="EF-HAND CALCIUM-BINDING DOMAIN CONTAINING PROTEIN"/>
    <property type="match status" value="1"/>
</dbReference>
<dbReference type="PROSITE" id="PS50222">
    <property type="entry name" value="EF_HAND_2"/>
    <property type="match status" value="2"/>
</dbReference>
<evidence type="ECO:0000256" key="3">
    <source>
        <dbReference type="ARBA" id="ARBA00022837"/>
    </source>
</evidence>
<proteinExistence type="predicted"/>
<sequence>MATDLPVNEEKVQHLRDLFNKFDKNNDGYINMQELRLITRHLRMTNSLEEAKELMGEADTNADGVIDFGEFVRLIIPLKIFIMAPFRIPF</sequence>
<comment type="caution">
    <text evidence="5">The sequence shown here is derived from an EMBL/GenBank/DDBJ whole genome shotgun (WGS) entry which is preliminary data.</text>
</comment>
<evidence type="ECO:0000313" key="5">
    <source>
        <dbReference type="EMBL" id="CAL5135567.1"/>
    </source>
</evidence>
<dbReference type="GO" id="GO:0005509">
    <property type="term" value="F:calcium ion binding"/>
    <property type="evidence" value="ECO:0007669"/>
    <property type="project" value="InterPro"/>
</dbReference>
<dbReference type="AlphaFoldDB" id="A0AAV2TDN6"/>
<evidence type="ECO:0000256" key="1">
    <source>
        <dbReference type="ARBA" id="ARBA00022723"/>
    </source>
</evidence>
<dbReference type="PROSITE" id="PS00018">
    <property type="entry name" value="EF_HAND_1"/>
    <property type="match status" value="2"/>
</dbReference>
<keyword evidence="2" id="KW-0677">Repeat</keyword>
<keyword evidence="1" id="KW-0479">Metal-binding</keyword>
<dbReference type="SMART" id="SM00054">
    <property type="entry name" value="EFh"/>
    <property type="match status" value="2"/>
</dbReference>
<dbReference type="InterPro" id="IPR002048">
    <property type="entry name" value="EF_hand_dom"/>
</dbReference>
<evidence type="ECO:0000259" key="4">
    <source>
        <dbReference type="PROSITE" id="PS50222"/>
    </source>
</evidence>
<organism evidence="5 6">
    <name type="scientific">Calicophoron daubneyi</name>
    <name type="common">Rumen fluke</name>
    <name type="synonym">Paramphistomum daubneyi</name>
    <dbReference type="NCBI Taxonomy" id="300641"/>
    <lineage>
        <taxon>Eukaryota</taxon>
        <taxon>Metazoa</taxon>
        <taxon>Spiralia</taxon>
        <taxon>Lophotrochozoa</taxon>
        <taxon>Platyhelminthes</taxon>
        <taxon>Trematoda</taxon>
        <taxon>Digenea</taxon>
        <taxon>Plagiorchiida</taxon>
        <taxon>Pronocephalata</taxon>
        <taxon>Paramphistomoidea</taxon>
        <taxon>Paramphistomidae</taxon>
        <taxon>Calicophoron</taxon>
    </lineage>
</organism>
<accession>A0AAV2TDN6</accession>
<feature type="domain" description="EF-hand" evidence="4">
    <location>
        <begin position="10"/>
        <end position="45"/>
    </location>
</feature>
<reference evidence="5" key="1">
    <citation type="submission" date="2024-06" db="EMBL/GenBank/DDBJ databases">
        <authorList>
            <person name="Liu X."/>
            <person name="Lenzi L."/>
            <person name="Haldenby T S."/>
            <person name="Uol C."/>
        </authorList>
    </citation>
    <scope>NUCLEOTIDE SEQUENCE</scope>
</reference>
<dbReference type="Gene3D" id="1.10.238.10">
    <property type="entry name" value="EF-hand"/>
    <property type="match status" value="1"/>
</dbReference>
<dbReference type="CDD" id="cd00051">
    <property type="entry name" value="EFh"/>
    <property type="match status" value="1"/>
</dbReference>
<gene>
    <name evidence="5" type="ORF">CDAUBV1_LOCUS9701</name>
</gene>
<dbReference type="InterPro" id="IPR018247">
    <property type="entry name" value="EF_Hand_1_Ca_BS"/>
</dbReference>
<evidence type="ECO:0000313" key="6">
    <source>
        <dbReference type="Proteomes" id="UP001497525"/>
    </source>
</evidence>
<name>A0AAV2TDN6_CALDB</name>
<dbReference type="Proteomes" id="UP001497525">
    <property type="component" value="Unassembled WGS sequence"/>
</dbReference>